<evidence type="ECO:0000313" key="2">
    <source>
        <dbReference type="EMBL" id="MBC5834195.1"/>
    </source>
</evidence>
<organism evidence="2 3">
    <name type="scientific">Flavobacterium bernardetii</name>
    <dbReference type="NCBI Taxonomy" id="2813823"/>
    <lineage>
        <taxon>Bacteria</taxon>
        <taxon>Pseudomonadati</taxon>
        <taxon>Bacteroidota</taxon>
        <taxon>Flavobacteriia</taxon>
        <taxon>Flavobacteriales</taxon>
        <taxon>Flavobacteriaceae</taxon>
        <taxon>Flavobacterium</taxon>
    </lineage>
</organism>
<dbReference type="EMBL" id="JACRUN010000001">
    <property type="protein sequence ID" value="MBC5834195.1"/>
    <property type="molecule type" value="Genomic_DNA"/>
</dbReference>
<evidence type="ECO:0000256" key="1">
    <source>
        <dbReference type="SAM" id="Phobius"/>
    </source>
</evidence>
<protein>
    <recommendedName>
        <fullName evidence="4">Fn3-like domain-containing protein</fullName>
    </recommendedName>
</protein>
<dbReference type="RefSeq" id="WP_166125402.1">
    <property type="nucleotide sequence ID" value="NZ_JAANOQ010000001.1"/>
</dbReference>
<evidence type="ECO:0008006" key="4">
    <source>
        <dbReference type="Google" id="ProtNLM"/>
    </source>
</evidence>
<keyword evidence="3" id="KW-1185">Reference proteome</keyword>
<accession>A0ABR7IWP1</accession>
<keyword evidence="1" id="KW-1133">Transmembrane helix</keyword>
<comment type="caution">
    <text evidence="2">The sequence shown here is derived from an EMBL/GenBank/DDBJ whole genome shotgun (WGS) entry which is preliminary data.</text>
</comment>
<keyword evidence="1" id="KW-0812">Transmembrane</keyword>
<feature type="transmembrane region" description="Helical" evidence="1">
    <location>
        <begin position="7"/>
        <end position="28"/>
    </location>
</feature>
<proteinExistence type="predicted"/>
<gene>
    <name evidence="2" type="ORF">H8R27_04780</name>
</gene>
<reference evidence="2 3" key="1">
    <citation type="submission" date="2020-08" db="EMBL/GenBank/DDBJ databases">
        <title>Description of novel Flavobacterium F-408 isolate.</title>
        <authorList>
            <person name="Saticioglu I.B."/>
            <person name="Duman M."/>
            <person name="Altun S."/>
        </authorList>
    </citation>
    <scope>NUCLEOTIDE SEQUENCE [LARGE SCALE GENOMIC DNA]</scope>
    <source>
        <strain evidence="2 3">F-408</strain>
    </source>
</reference>
<evidence type="ECO:0000313" key="3">
    <source>
        <dbReference type="Proteomes" id="UP000605990"/>
    </source>
</evidence>
<sequence length="170" mass="18354">MGTKLTLYAVTVFISSLKYKLIIIFLILNSAFSFSQTCSANLDVSKGRKTRSTSSSGTYYKMTITNNGISNDIYTLSSQNTNGSCSNSDNSSTTSNVILNISFTDINLNSISTISVNSGETLTFFVHVTVPVGTPINKWCCTQITASSGVCENYYANSSLHTLVINSNDN</sequence>
<dbReference type="Proteomes" id="UP000605990">
    <property type="component" value="Unassembled WGS sequence"/>
</dbReference>
<keyword evidence="1" id="KW-0472">Membrane</keyword>
<name>A0ABR7IWP1_9FLAO</name>